<dbReference type="Gene3D" id="3.40.630.40">
    <property type="entry name" value="Zn-dependent exopeptidases"/>
    <property type="match status" value="1"/>
</dbReference>
<dbReference type="InterPro" id="IPR007709">
    <property type="entry name" value="N-FG_amidohydro"/>
</dbReference>
<comment type="caution">
    <text evidence="1">The sequence shown here is derived from an EMBL/GenBank/DDBJ whole genome shotgun (WGS) entry which is preliminary data.</text>
</comment>
<keyword evidence="2" id="KW-1185">Reference proteome</keyword>
<sequence length="262" mass="29232">MNVYDFHQGTLPLLISIPHAGTFVPEPIAQRFTLAGGHLADTDWHVDKLYDFARELGASILKANYSRYVVDLNRSPDSASLYVGNPTSPVCPLLTFKDEPIYAPGREVTATEIDARIEQFWQPYHQRLVAELKTIRQRHGYALLWDAHSIASEVPSLFIGVLPEFNFGTRDGASCPRAVADQLLDLVTADGKFGAVLNGRFKGGYITMKYGQPQEGVYAVQLELSRRVYMDEAAGTGWNPERARSAQALVSQLLTRYLKAWD</sequence>
<dbReference type="EMBL" id="BLJN01000003">
    <property type="protein sequence ID" value="GFE81453.1"/>
    <property type="molecule type" value="Genomic_DNA"/>
</dbReference>
<dbReference type="Proteomes" id="UP000445000">
    <property type="component" value="Unassembled WGS sequence"/>
</dbReference>
<organism evidence="1 2">
    <name type="scientific">Steroidobacter agaridevorans</name>
    <dbReference type="NCBI Taxonomy" id="2695856"/>
    <lineage>
        <taxon>Bacteria</taxon>
        <taxon>Pseudomonadati</taxon>
        <taxon>Pseudomonadota</taxon>
        <taxon>Gammaproteobacteria</taxon>
        <taxon>Steroidobacterales</taxon>
        <taxon>Steroidobacteraceae</taxon>
        <taxon>Steroidobacter</taxon>
    </lineage>
</organism>
<dbReference type="InterPro" id="IPR010247">
    <property type="entry name" value="HutG_amidohyd"/>
</dbReference>
<protein>
    <submittedName>
        <fullName evidence="1">N-formylglutamate deformylase</fullName>
    </submittedName>
</protein>
<dbReference type="RefSeq" id="WP_161813101.1">
    <property type="nucleotide sequence ID" value="NZ_BLJN01000003.1"/>
</dbReference>
<dbReference type="NCBIfam" id="TIGR02017">
    <property type="entry name" value="hutG_amidohyd"/>
    <property type="match status" value="1"/>
</dbReference>
<dbReference type="AlphaFoldDB" id="A0A829YEU1"/>
<gene>
    <name evidence="1" type="primary">hutG</name>
    <name evidence="1" type="ORF">GCM10011487_34530</name>
</gene>
<dbReference type="Pfam" id="PF05013">
    <property type="entry name" value="FGase"/>
    <property type="match status" value="1"/>
</dbReference>
<dbReference type="SUPFAM" id="SSF53187">
    <property type="entry name" value="Zn-dependent exopeptidases"/>
    <property type="match status" value="1"/>
</dbReference>
<evidence type="ECO:0000313" key="1">
    <source>
        <dbReference type="EMBL" id="GFE81453.1"/>
    </source>
</evidence>
<evidence type="ECO:0000313" key="2">
    <source>
        <dbReference type="Proteomes" id="UP000445000"/>
    </source>
</evidence>
<accession>A0A829YEU1</accession>
<proteinExistence type="predicted"/>
<reference evidence="2" key="1">
    <citation type="submission" date="2020-01" db="EMBL/GenBank/DDBJ databases">
        <title>'Steroidobacter agaridevorans' sp. nov., agar-degrading bacteria isolated from rhizosphere soils.</title>
        <authorList>
            <person name="Ikenaga M."/>
            <person name="Kataoka M."/>
            <person name="Murouchi A."/>
            <person name="Katsuragi S."/>
            <person name="Sakai M."/>
        </authorList>
    </citation>
    <scope>NUCLEOTIDE SEQUENCE [LARGE SCALE GENOMIC DNA]</scope>
    <source>
        <strain evidence="2">YU21-B</strain>
    </source>
</reference>
<name>A0A829YEU1_9GAMM</name>